<dbReference type="SUPFAM" id="SSF50249">
    <property type="entry name" value="Nucleic acid-binding proteins"/>
    <property type="match status" value="1"/>
</dbReference>
<keyword evidence="8" id="KW-0648">Protein biosynthesis</keyword>
<dbReference type="OrthoDB" id="1931232at2759"/>
<dbReference type="GO" id="GO:0006421">
    <property type="term" value="P:asparaginyl-tRNA aminoacylation"/>
    <property type="evidence" value="ECO:0007669"/>
    <property type="project" value="InterPro"/>
</dbReference>
<keyword evidence="7" id="KW-0067">ATP-binding</keyword>
<dbReference type="Proteomes" id="UP000034350">
    <property type="component" value="Unassembled WGS sequence"/>
</dbReference>
<dbReference type="SMR" id="A0A0F9ZH62"/>
<dbReference type="InterPro" id="IPR004522">
    <property type="entry name" value="Asn-tRNA-ligase"/>
</dbReference>
<reference evidence="13 14" key="1">
    <citation type="journal article" date="2015" name="Environ. Microbiol.">
        <title>Genome analyses suggest the presence of polyploidy and recent human-driven expansions in eight global populations of the honeybee pathogen Nosema ceranae.</title>
        <authorList>
            <person name="Pelin A."/>
            <person name="Selman M."/>
            <person name="Aris-Brosou S."/>
            <person name="Farinelli L."/>
            <person name="Corradi N."/>
        </authorList>
    </citation>
    <scope>NUCLEOTIDE SEQUENCE [LARGE SCALE GENOMIC DNA]</scope>
    <source>
        <strain evidence="13 14">PA08 1199</strain>
    </source>
</reference>
<dbReference type="InterPro" id="IPR006195">
    <property type="entry name" value="aa-tRNA-synth_II"/>
</dbReference>
<organism evidence="13 14">
    <name type="scientific">Vairimorpha ceranae</name>
    <dbReference type="NCBI Taxonomy" id="40302"/>
    <lineage>
        <taxon>Eukaryota</taxon>
        <taxon>Fungi</taxon>
        <taxon>Fungi incertae sedis</taxon>
        <taxon>Microsporidia</taxon>
        <taxon>Nosematidae</taxon>
        <taxon>Vairimorpha</taxon>
    </lineage>
</organism>
<gene>
    <name evidence="13" type="ORF">AAJ76_100022026</name>
</gene>
<keyword evidence="4" id="KW-0963">Cytoplasm</keyword>
<evidence type="ECO:0000256" key="5">
    <source>
        <dbReference type="ARBA" id="ARBA00022598"/>
    </source>
</evidence>
<evidence type="ECO:0000256" key="10">
    <source>
        <dbReference type="ARBA" id="ARBA00029886"/>
    </source>
</evidence>
<evidence type="ECO:0000313" key="14">
    <source>
        <dbReference type="Proteomes" id="UP000034350"/>
    </source>
</evidence>
<dbReference type="NCBIfam" id="TIGR00457">
    <property type="entry name" value="asnS"/>
    <property type="match status" value="1"/>
</dbReference>
<keyword evidence="9 13" id="KW-0030">Aminoacyl-tRNA synthetase</keyword>
<evidence type="ECO:0000256" key="9">
    <source>
        <dbReference type="ARBA" id="ARBA00023146"/>
    </source>
</evidence>
<evidence type="ECO:0000256" key="3">
    <source>
        <dbReference type="ARBA" id="ARBA00012816"/>
    </source>
</evidence>
<dbReference type="GeneID" id="36318528"/>
<comment type="subcellular location">
    <subcellularLocation>
        <location evidence="1">Cytoplasm</location>
    </subcellularLocation>
</comment>
<evidence type="ECO:0000256" key="8">
    <source>
        <dbReference type="ARBA" id="ARBA00022917"/>
    </source>
</evidence>
<dbReference type="Gene3D" id="2.40.50.140">
    <property type="entry name" value="Nucleic acid-binding proteins"/>
    <property type="match status" value="1"/>
</dbReference>
<evidence type="ECO:0000259" key="12">
    <source>
        <dbReference type="PROSITE" id="PS50862"/>
    </source>
</evidence>
<dbReference type="PRINTS" id="PR01042">
    <property type="entry name" value="TRNASYNTHASP"/>
</dbReference>
<dbReference type="Gene3D" id="3.30.930.10">
    <property type="entry name" value="Bira Bifunctional Protein, Domain 2"/>
    <property type="match status" value="1"/>
</dbReference>
<dbReference type="PANTHER" id="PTHR22594">
    <property type="entry name" value="ASPARTYL/LYSYL-TRNA SYNTHETASE"/>
    <property type="match status" value="1"/>
</dbReference>
<dbReference type="PROSITE" id="PS50862">
    <property type="entry name" value="AA_TRNA_LIGASE_II"/>
    <property type="match status" value="1"/>
</dbReference>
<comment type="similarity">
    <text evidence="2">Belongs to the class-II aminoacyl-tRNA synthetase family.</text>
</comment>
<evidence type="ECO:0000256" key="11">
    <source>
        <dbReference type="ARBA" id="ARBA00047844"/>
    </source>
</evidence>
<dbReference type="GO" id="GO:0005737">
    <property type="term" value="C:cytoplasm"/>
    <property type="evidence" value="ECO:0007669"/>
    <property type="project" value="UniProtKB-SubCell"/>
</dbReference>
<keyword evidence="5" id="KW-0436">Ligase</keyword>
<dbReference type="InterPro" id="IPR045864">
    <property type="entry name" value="aa-tRNA-synth_II/BPL/LPL"/>
</dbReference>
<dbReference type="OMA" id="DCCLYPR"/>
<keyword evidence="6" id="KW-0547">Nucleotide-binding</keyword>
<evidence type="ECO:0000256" key="6">
    <source>
        <dbReference type="ARBA" id="ARBA00022741"/>
    </source>
</evidence>
<evidence type="ECO:0000256" key="4">
    <source>
        <dbReference type="ARBA" id="ARBA00022490"/>
    </source>
</evidence>
<dbReference type="VEuPathDB" id="MicrosporidiaDB:NCER_100652"/>
<dbReference type="Pfam" id="PF00152">
    <property type="entry name" value="tRNA-synt_2"/>
    <property type="match status" value="1"/>
</dbReference>
<comment type="catalytic activity">
    <reaction evidence="11">
        <text>tRNA(Asn) + L-asparagine + ATP = L-asparaginyl-tRNA(Asn) + AMP + diphosphate + H(+)</text>
        <dbReference type="Rhea" id="RHEA:11180"/>
        <dbReference type="Rhea" id="RHEA-COMP:9659"/>
        <dbReference type="Rhea" id="RHEA-COMP:9674"/>
        <dbReference type="ChEBI" id="CHEBI:15378"/>
        <dbReference type="ChEBI" id="CHEBI:30616"/>
        <dbReference type="ChEBI" id="CHEBI:33019"/>
        <dbReference type="ChEBI" id="CHEBI:58048"/>
        <dbReference type="ChEBI" id="CHEBI:78442"/>
        <dbReference type="ChEBI" id="CHEBI:78515"/>
        <dbReference type="ChEBI" id="CHEBI:456215"/>
        <dbReference type="EC" id="6.1.1.22"/>
    </reaction>
</comment>
<dbReference type="EC" id="6.1.1.22" evidence="3"/>
<dbReference type="InterPro" id="IPR012340">
    <property type="entry name" value="NA-bd_OB-fold"/>
</dbReference>
<dbReference type="AlphaFoldDB" id="A0A0F9ZH62"/>
<dbReference type="GO" id="GO:0004816">
    <property type="term" value="F:asparagine-tRNA ligase activity"/>
    <property type="evidence" value="ECO:0007669"/>
    <property type="project" value="UniProtKB-EC"/>
</dbReference>
<dbReference type="VEuPathDB" id="MicrosporidiaDB:AAJ76_100022026"/>
<evidence type="ECO:0000256" key="1">
    <source>
        <dbReference type="ARBA" id="ARBA00004496"/>
    </source>
</evidence>
<sequence length="447" mass="51927">MVYEEVSLKNLKIKNDYKSIELSEISKSDMHKRIKTFGWVDCCRTGKSITFFDLTCQFKSIKCVYEKKIDLTKCTSLTIYGTIQENKSKKENAEFEVLVEKLEIFNDAIAPSFPLNKESSFDTMMKYGHLALRNKQRGFFLKARSSLLKIIRDIFYEGNFIEITPPTIVQTQVEGGSTLFKLKYYDKDAYLTQSSQLYLETVAPVAYRAYCIASSYRAEKSNTTRHLSEYTHVEAELANIEFEDLINNIEHLVTESIKRFYDLLGDEIKDLYPEIKLQNVPKRPFKRIRYVDAIKFLNDEGVKKDDDTDFVVGDDIPDSREKIICERFGKGEPVLMTHFLVEHKPFYMKLDSSNETCTESFDLLYPGIGEIVGGSMRLDNYNKLIDGFKREGLNPEDYDWYLDMARFGPCSHGGYGLGFERLLMALMRYTNIEFATLYPRNTRRCHP</sequence>
<dbReference type="VEuPathDB" id="MicrosporidiaDB:G9O61_00g001810"/>
<dbReference type="InterPro" id="IPR002312">
    <property type="entry name" value="Asp/Asn-tRNA-synth_IIb"/>
</dbReference>
<dbReference type="EMBL" id="JPQZ01000001">
    <property type="protein sequence ID" value="KKO76624.1"/>
    <property type="molecule type" value="Genomic_DNA"/>
</dbReference>
<keyword evidence="14" id="KW-1185">Reference proteome</keyword>
<evidence type="ECO:0000313" key="13">
    <source>
        <dbReference type="EMBL" id="KKO76624.1"/>
    </source>
</evidence>
<evidence type="ECO:0000256" key="2">
    <source>
        <dbReference type="ARBA" id="ARBA00008226"/>
    </source>
</evidence>
<dbReference type="GO" id="GO:0005524">
    <property type="term" value="F:ATP binding"/>
    <property type="evidence" value="ECO:0007669"/>
    <property type="project" value="UniProtKB-KW"/>
</dbReference>
<proteinExistence type="inferred from homology"/>
<dbReference type="PANTHER" id="PTHR22594:SF16">
    <property type="entry name" value="ASPARAGINE--TRNA LIGASE, CYTOPLASMIC"/>
    <property type="match status" value="1"/>
</dbReference>
<name>A0A0F9ZH62_9MICR</name>
<dbReference type="InterPro" id="IPR004364">
    <property type="entry name" value="Aa-tRNA-synt_II"/>
</dbReference>
<feature type="domain" description="Aminoacyl-transfer RNA synthetases class-II family profile" evidence="12">
    <location>
        <begin position="144"/>
        <end position="439"/>
    </location>
</feature>
<protein>
    <recommendedName>
        <fullName evidence="3">asparagine--tRNA ligase</fullName>
        <ecNumber evidence="3">6.1.1.22</ecNumber>
    </recommendedName>
    <alternativeName>
        <fullName evidence="10">Asparaginyl-tRNA synthetase</fullName>
    </alternativeName>
</protein>
<dbReference type="RefSeq" id="XP_024332366.1">
    <property type="nucleotide sequence ID" value="XM_024473632.1"/>
</dbReference>
<evidence type="ECO:0000256" key="7">
    <source>
        <dbReference type="ARBA" id="ARBA00022840"/>
    </source>
</evidence>
<dbReference type="SUPFAM" id="SSF55681">
    <property type="entry name" value="Class II aaRS and biotin synthetases"/>
    <property type="match status" value="1"/>
</dbReference>
<accession>A0A0F9ZH62</accession>
<comment type="caution">
    <text evidence="13">The sequence shown here is derived from an EMBL/GenBank/DDBJ whole genome shotgun (WGS) entry which is preliminary data.</text>
</comment>